<gene>
    <name evidence="2" type="ORF">FK220_015560</name>
</gene>
<keyword evidence="1" id="KW-0732">Signal</keyword>
<dbReference type="PANTHER" id="PTHR41913">
    <property type="entry name" value="DUF1684 DOMAIN-CONTAINING PROTEIN"/>
    <property type="match status" value="1"/>
</dbReference>
<dbReference type="EMBL" id="VIKU02000005">
    <property type="protein sequence ID" value="NHF60771.1"/>
    <property type="molecule type" value="Genomic_DNA"/>
</dbReference>
<reference evidence="2" key="1">
    <citation type="submission" date="2019-07" db="EMBL/GenBank/DDBJ databases">
        <authorList>
            <person name="De-Chao Zhang Q."/>
        </authorList>
    </citation>
    <scope>NUCLEOTIDE SEQUENCE</scope>
    <source>
        <strain evidence="2">TP-CH-4</strain>
    </source>
</reference>
<evidence type="ECO:0000256" key="1">
    <source>
        <dbReference type="SAM" id="SignalP"/>
    </source>
</evidence>
<dbReference type="AlphaFoldDB" id="A0A967AUS6"/>
<protein>
    <submittedName>
        <fullName evidence="2">DUF1684 domain-containing protein</fullName>
    </submittedName>
</protein>
<dbReference type="RefSeq" id="WP_152575277.1">
    <property type="nucleotide sequence ID" value="NZ_VIKU02000005.1"/>
</dbReference>
<name>A0A967AUS6_9FLAO</name>
<dbReference type="Proteomes" id="UP000707206">
    <property type="component" value="Unassembled WGS sequence"/>
</dbReference>
<comment type="caution">
    <text evidence="2">The sequence shown here is derived from an EMBL/GenBank/DDBJ whole genome shotgun (WGS) entry which is preliminary data.</text>
</comment>
<evidence type="ECO:0000313" key="3">
    <source>
        <dbReference type="Proteomes" id="UP000707206"/>
    </source>
</evidence>
<keyword evidence="3" id="KW-1185">Reference proteome</keyword>
<proteinExistence type="predicted"/>
<evidence type="ECO:0000313" key="2">
    <source>
        <dbReference type="EMBL" id="NHF60771.1"/>
    </source>
</evidence>
<reference evidence="2" key="2">
    <citation type="submission" date="2020-03" db="EMBL/GenBank/DDBJ databases">
        <title>Flavobacteriaceae bacterium strain TP-CH-4, a member of the family Flavobacteriaceae isolated from a deep-sea seamount.</title>
        <authorList>
            <person name="Zhang D.-C."/>
        </authorList>
    </citation>
    <scope>NUCLEOTIDE SEQUENCE</scope>
    <source>
        <strain evidence="2">TP-CH-4</strain>
    </source>
</reference>
<sequence>MMAKKRVLLTTLFLVAFGLNARQDEQSAVDFQQELNRRYSGYGSSPLEDRGKIFTGHDFYPITNAFRIEAQFIKAFDPLPFKMETTGNSNGDNTYKNYGEAQFDVEGREYGLHRYRSPRSSKTEEYKNLLFHPITDLTTGKETYEVGRYIDLEIPIGDTIMIDLNKAYNPYCAYNKNYSCEIPPNENHLGIAVVAGVKEPKK</sequence>
<dbReference type="PANTHER" id="PTHR41913:SF1">
    <property type="entry name" value="DUF1684 DOMAIN-CONTAINING PROTEIN"/>
    <property type="match status" value="1"/>
</dbReference>
<feature type="signal peptide" evidence="1">
    <location>
        <begin position="1"/>
        <end position="21"/>
    </location>
</feature>
<accession>A0A967AUS6</accession>
<dbReference type="InterPro" id="IPR012467">
    <property type="entry name" value="DUF1684"/>
</dbReference>
<dbReference type="Pfam" id="PF07920">
    <property type="entry name" value="DUF1684"/>
    <property type="match status" value="1"/>
</dbReference>
<feature type="chain" id="PRO_5038029937" evidence="1">
    <location>
        <begin position="22"/>
        <end position="202"/>
    </location>
</feature>
<organism evidence="2 3">
    <name type="scientific">Pelagihabitans pacificus</name>
    <dbReference type="NCBI Taxonomy" id="2696054"/>
    <lineage>
        <taxon>Bacteria</taxon>
        <taxon>Pseudomonadati</taxon>
        <taxon>Bacteroidota</taxon>
        <taxon>Flavobacteriia</taxon>
        <taxon>Flavobacteriales</taxon>
        <taxon>Flavobacteriaceae</taxon>
        <taxon>Pelagihabitans</taxon>
    </lineage>
</organism>